<gene>
    <name evidence="4" type="ORF">JD79_03111</name>
</gene>
<reference evidence="5" key="1">
    <citation type="submission" date="2018-05" db="EMBL/GenBank/DDBJ databases">
        <authorList>
            <person name="Klenk H.-P."/>
            <person name="Huntemann M."/>
            <person name="Clum A."/>
            <person name="Pillay M."/>
            <person name="Palaniappan K."/>
            <person name="Varghese N."/>
            <person name="Mikhailova N."/>
            <person name="Stamatis D."/>
            <person name="Reddy T."/>
            <person name="Daum C."/>
            <person name="Shapiro N."/>
            <person name="Ivanova N."/>
            <person name="Kyrpides N."/>
            <person name="Woyke T."/>
        </authorList>
    </citation>
    <scope>NUCLEOTIDE SEQUENCE [LARGE SCALE GENOMIC DNA]</scope>
    <source>
        <strain evidence="5">DSM 45417</strain>
    </source>
</reference>
<evidence type="ECO:0000259" key="3">
    <source>
        <dbReference type="PROSITE" id="PS50887"/>
    </source>
</evidence>
<dbReference type="Pfam" id="PF08447">
    <property type="entry name" value="PAS_3"/>
    <property type="match status" value="1"/>
</dbReference>
<keyword evidence="5" id="KW-1185">Reference proteome</keyword>
<dbReference type="EMBL" id="QGTX01000001">
    <property type="protein sequence ID" value="PWW23934.1"/>
    <property type="molecule type" value="Genomic_DNA"/>
</dbReference>
<dbReference type="SUPFAM" id="SSF55785">
    <property type="entry name" value="PYP-like sensor domain (PAS domain)"/>
    <property type="match status" value="2"/>
</dbReference>
<comment type="caution">
    <text evidence="4">The sequence shown here is derived from an EMBL/GenBank/DDBJ whole genome shotgun (WGS) entry which is preliminary data.</text>
</comment>
<dbReference type="InterPro" id="IPR035965">
    <property type="entry name" value="PAS-like_dom_sf"/>
</dbReference>
<name>A0A317QLZ6_9ACTN</name>
<dbReference type="PROSITE" id="PS50112">
    <property type="entry name" value="PAS"/>
    <property type="match status" value="1"/>
</dbReference>
<feature type="domain" description="PAC" evidence="2">
    <location>
        <begin position="210"/>
        <end position="262"/>
    </location>
</feature>
<dbReference type="InterPro" id="IPR013655">
    <property type="entry name" value="PAS_fold_3"/>
</dbReference>
<dbReference type="SUPFAM" id="SSF55073">
    <property type="entry name" value="Nucleotide cyclase"/>
    <property type="match status" value="1"/>
</dbReference>
<feature type="domain" description="GGDEF" evidence="3">
    <location>
        <begin position="416"/>
        <end position="547"/>
    </location>
</feature>
<evidence type="ECO:0000259" key="1">
    <source>
        <dbReference type="PROSITE" id="PS50112"/>
    </source>
</evidence>
<organism evidence="4 5">
    <name type="scientific">Geodermatophilus normandii</name>
    <dbReference type="NCBI Taxonomy" id="1137989"/>
    <lineage>
        <taxon>Bacteria</taxon>
        <taxon>Bacillati</taxon>
        <taxon>Actinomycetota</taxon>
        <taxon>Actinomycetes</taxon>
        <taxon>Geodermatophilales</taxon>
        <taxon>Geodermatophilaceae</taxon>
        <taxon>Geodermatophilus</taxon>
    </lineage>
</organism>
<dbReference type="CDD" id="cd00130">
    <property type="entry name" value="PAS"/>
    <property type="match status" value="2"/>
</dbReference>
<proteinExistence type="predicted"/>
<dbReference type="SMART" id="SM00267">
    <property type="entry name" value="GGDEF"/>
    <property type="match status" value="1"/>
</dbReference>
<dbReference type="CDD" id="cd01949">
    <property type="entry name" value="GGDEF"/>
    <property type="match status" value="1"/>
</dbReference>
<evidence type="ECO:0000313" key="5">
    <source>
        <dbReference type="Proteomes" id="UP000246661"/>
    </source>
</evidence>
<dbReference type="Gene3D" id="3.30.450.20">
    <property type="entry name" value="PAS domain"/>
    <property type="match status" value="2"/>
</dbReference>
<accession>A0A317QLZ6</accession>
<feature type="domain" description="PAS" evidence="1">
    <location>
        <begin position="161"/>
        <end position="207"/>
    </location>
</feature>
<evidence type="ECO:0000259" key="2">
    <source>
        <dbReference type="PROSITE" id="PS50113"/>
    </source>
</evidence>
<dbReference type="PANTHER" id="PTHR44757:SF2">
    <property type="entry name" value="BIOFILM ARCHITECTURE MAINTENANCE PROTEIN MBAA"/>
    <property type="match status" value="1"/>
</dbReference>
<dbReference type="Pfam" id="PF08448">
    <property type="entry name" value="PAS_4"/>
    <property type="match status" value="1"/>
</dbReference>
<dbReference type="InterPro" id="IPR000014">
    <property type="entry name" value="PAS"/>
</dbReference>
<dbReference type="PROSITE" id="PS50887">
    <property type="entry name" value="GGDEF"/>
    <property type="match status" value="1"/>
</dbReference>
<evidence type="ECO:0000313" key="4">
    <source>
        <dbReference type="EMBL" id="PWW23934.1"/>
    </source>
</evidence>
<dbReference type="PROSITE" id="PS50113">
    <property type="entry name" value="PAC"/>
    <property type="match status" value="1"/>
</dbReference>
<dbReference type="InterPro" id="IPR013656">
    <property type="entry name" value="PAS_4"/>
</dbReference>
<dbReference type="NCBIfam" id="TIGR00229">
    <property type="entry name" value="sensory_box"/>
    <property type="match status" value="1"/>
</dbReference>
<dbReference type="SMART" id="SM00091">
    <property type="entry name" value="PAS"/>
    <property type="match status" value="2"/>
</dbReference>
<protein>
    <submittedName>
        <fullName evidence="4">PAS domain S-box-containing protein/diguanylate cyclase (GGDEF)-like protein</fullName>
    </submittedName>
</protein>
<dbReference type="PANTHER" id="PTHR44757">
    <property type="entry name" value="DIGUANYLATE CYCLASE DGCP"/>
    <property type="match status" value="1"/>
</dbReference>
<dbReference type="InterPro" id="IPR000160">
    <property type="entry name" value="GGDEF_dom"/>
</dbReference>
<dbReference type="InterPro" id="IPR052155">
    <property type="entry name" value="Biofilm_reg_signaling"/>
</dbReference>
<dbReference type="Pfam" id="PF00990">
    <property type="entry name" value="GGDEF"/>
    <property type="match status" value="1"/>
</dbReference>
<dbReference type="InterPro" id="IPR043128">
    <property type="entry name" value="Rev_trsase/Diguanyl_cyclase"/>
</dbReference>
<dbReference type="InterPro" id="IPR000700">
    <property type="entry name" value="PAS-assoc_C"/>
</dbReference>
<dbReference type="NCBIfam" id="TIGR00254">
    <property type="entry name" value="GGDEF"/>
    <property type="match status" value="1"/>
</dbReference>
<dbReference type="Gene3D" id="3.30.70.270">
    <property type="match status" value="1"/>
</dbReference>
<dbReference type="Proteomes" id="UP000246661">
    <property type="component" value="Unassembled WGS sequence"/>
</dbReference>
<dbReference type="AlphaFoldDB" id="A0A317QLZ6"/>
<dbReference type="InterPro" id="IPR029787">
    <property type="entry name" value="Nucleotide_cyclase"/>
</dbReference>
<sequence length="555" mass="58794">MSRADPQEVTTAPRTPAERADVLSSLLRLPHAVLAAIATDGVLLPMPPSVGIPPERAMPLPGDRATFLEAVVPADAMTVVTAWERARTHGVGLATVHGRRDPEVPLSLTFVDVREAHGVFIGALEVLDAAASERGPAPLTGLEVSRRPRTATVRKTALAVITEIDERTTRMLGWTAGEMVGQRSSAFVHPDDQERAIANWLELLSRQESQRVRLRHRRSDGSWAWLELENQYVPADDPADAVVVTQMSDVSDEMAAHEALRQQESLLRRLTEALPQGILQLAADRAVVHANSRLPVLLGLPAVRGWADLAAVADEAGRGALEAALSRALGDGEDTVLEVGIRTPTGETRVCAVSLVALGDREGAPGALVCVSDVTDGARMREELTARATYDPLTGCHNRASTMALLEAALAEPGGRPTTVVFVDLDEFKPVNDTLGHHAGDELLVTTAQRLAGVLREDDVVGRLGGDEFLVVSRGVDGPDATALGARIRAALSVPAEISAGAVRLRASLGVAVSEPGLDGAALTKRADQAMYASKEGRRGEPVLWTADLGAPALV</sequence>